<evidence type="ECO:0000256" key="1">
    <source>
        <dbReference type="SAM" id="Coils"/>
    </source>
</evidence>
<evidence type="ECO:0000313" key="3">
    <source>
        <dbReference type="Proteomes" id="UP000309566"/>
    </source>
</evidence>
<comment type="caution">
    <text evidence="2">The sequence shown here is derived from an EMBL/GenBank/DDBJ whole genome shotgun (WGS) entry which is preliminary data.</text>
</comment>
<dbReference type="AlphaFoldDB" id="A0A4S2D9E3"/>
<dbReference type="EMBL" id="SRYX01000020">
    <property type="protein sequence ID" value="TGY38236.1"/>
    <property type="molecule type" value="Genomic_DNA"/>
</dbReference>
<reference evidence="2 3" key="1">
    <citation type="submission" date="2019-04" db="EMBL/GenBank/DDBJ databases">
        <title>Microbes associate with the intestines of laboratory mice.</title>
        <authorList>
            <person name="Navarre W."/>
            <person name="Wong E."/>
            <person name="Huang K."/>
            <person name="Tropini C."/>
            <person name="Ng K."/>
            <person name="Yu B."/>
        </authorList>
    </citation>
    <scope>NUCLEOTIDE SEQUENCE [LARGE SCALE GENOMIC DNA]</scope>
    <source>
        <strain evidence="2 3">NM63_1-25</strain>
    </source>
</reference>
<dbReference type="Proteomes" id="UP000309566">
    <property type="component" value="Unassembled WGS sequence"/>
</dbReference>
<accession>A0A4S2D9E3</accession>
<evidence type="ECO:0000313" key="2">
    <source>
        <dbReference type="EMBL" id="TGY38236.1"/>
    </source>
</evidence>
<gene>
    <name evidence="2" type="ORF">E5353_07000</name>
</gene>
<proteinExistence type="predicted"/>
<feature type="coiled-coil region" evidence="1">
    <location>
        <begin position="84"/>
        <end position="118"/>
    </location>
</feature>
<keyword evidence="1" id="KW-0175">Coiled coil</keyword>
<name>A0A4S2D9E3_9BACE</name>
<dbReference type="RefSeq" id="WP_135999362.1">
    <property type="nucleotide sequence ID" value="NZ_CAJUNY010000010.1"/>
</dbReference>
<sequence>MIKERIYLLIKELGISARAFGKSIGQSESWAKNIGKGIGTDVVTNILLEYPQVSLTWLVNGEGEMFTQNDINKVADNVTVRYLNNNYKELYEEVRKDNKDLREENKRLRESLLTEMQKNQSLIIENSQLKAKSVPQNS</sequence>
<organism evidence="2 3">
    <name type="scientific">Bacteroides caecimuris</name>
    <dbReference type="NCBI Taxonomy" id="1796613"/>
    <lineage>
        <taxon>Bacteria</taxon>
        <taxon>Pseudomonadati</taxon>
        <taxon>Bacteroidota</taxon>
        <taxon>Bacteroidia</taxon>
        <taxon>Bacteroidales</taxon>
        <taxon>Bacteroidaceae</taxon>
        <taxon>Bacteroides</taxon>
    </lineage>
</organism>
<protein>
    <submittedName>
        <fullName evidence="2">Uncharacterized protein</fullName>
    </submittedName>
</protein>